<proteinExistence type="predicted"/>
<accession>A0ABW0H0M1</accession>
<sequence>MNAIHSIEPAAPVFPPVYGMILNLNGKTIEGYEDGDTLKIDTQFLPDVGDLVCVHLRNGRCYMMITEMELSARMWSQMPYRENPGSEVHALFVGRVLGDPEPRLRTIKLEDCWAIHVCTGKLDQEAVA</sequence>
<dbReference type="RefSeq" id="WP_378229232.1">
    <property type="nucleotide sequence ID" value="NZ_JBHSLL010000026.1"/>
</dbReference>
<reference evidence="2" key="1">
    <citation type="journal article" date="2019" name="Int. J. Syst. Evol. Microbiol.">
        <title>The Global Catalogue of Microorganisms (GCM) 10K type strain sequencing project: providing services to taxonomists for standard genome sequencing and annotation.</title>
        <authorList>
            <consortium name="The Broad Institute Genomics Platform"/>
            <consortium name="The Broad Institute Genome Sequencing Center for Infectious Disease"/>
            <person name="Wu L."/>
            <person name="Ma J."/>
        </authorList>
    </citation>
    <scope>NUCLEOTIDE SEQUENCE [LARGE SCALE GENOMIC DNA]</scope>
    <source>
        <strain evidence="2">CGMCC 4.1415</strain>
    </source>
</reference>
<evidence type="ECO:0000313" key="2">
    <source>
        <dbReference type="Proteomes" id="UP001596016"/>
    </source>
</evidence>
<gene>
    <name evidence="1" type="ORF">ACFPLB_10055</name>
</gene>
<evidence type="ECO:0000313" key="1">
    <source>
        <dbReference type="EMBL" id="MFC5386308.1"/>
    </source>
</evidence>
<dbReference type="EMBL" id="JBHSLL010000026">
    <property type="protein sequence ID" value="MFC5386308.1"/>
    <property type="molecule type" value="Genomic_DNA"/>
</dbReference>
<protein>
    <submittedName>
        <fullName evidence="1">Uncharacterized protein</fullName>
    </submittedName>
</protein>
<name>A0ABW0H0M1_9HYPH</name>
<comment type="caution">
    <text evidence="1">The sequence shown here is derived from an EMBL/GenBank/DDBJ whole genome shotgun (WGS) entry which is preliminary data.</text>
</comment>
<keyword evidence="2" id="KW-1185">Reference proteome</keyword>
<dbReference type="Proteomes" id="UP001596016">
    <property type="component" value="Unassembled WGS sequence"/>
</dbReference>
<organism evidence="1 2">
    <name type="scientific">Aquamicrobium segne</name>
    <dbReference type="NCBI Taxonomy" id="469547"/>
    <lineage>
        <taxon>Bacteria</taxon>
        <taxon>Pseudomonadati</taxon>
        <taxon>Pseudomonadota</taxon>
        <taxon>Alphaproteobacteria</taxon>
        <taxon>Hyphomicrobiales</taxon>
        <taxon>Phyllobacteriaceae</taxon>
        <taxon>Aquamicrobium</taxon>
    </lineage>
</organism>